<protein>
    <submittedName>
        <fullName evidence="2">Uncharacterized protein</fullName>
    </submittedName>
</protein>
<reference evidence="3" key="1">
    <citation type="journal article" date="2017" name="Genome Biol.">
        <title>Comparative genomics reveals high biological diversity and specific adaptations in the industrially and medically important fungal genus Aspergillus.</title>
        <authorList>
            <person name="de Vries R.P."/>
            <person name="Riley R."/>
            <person name="Wiebenga A."/>
            <person name="Aguilar-Osorio G."/>
            <person name="Amillis S."/>
            <person name="Uchima C.A."/>
            <person name="Anderluh G."/>
            <person name="Asadollahi M."/>
            <person name="Askin M."/>
            <person name="Barry K."/>
            <person name="Battaglia E."/>
            <person name="Bayram O."/>
            <person name="Benocci T."/>
            <person name="Braus-Stromeyer S.A."/>
            <person name="Caldana C."/>
            <person name="Canovas D."/>
            <person name="Cerqueira G.C."/>
            <person name="Chen F."/>
            <person name="Chen W."/>
            <person name="Choi C."/>
            <person name="Clum A."/>
            <person name="Dos Santos R.A."/>
            <person name="Damasio A.R."/>
            <person name="Diallinas G."/>
            <person name="Emri T."/>
            <person name="Fekete E."/>
            <person name="Flipphi M."/>
            <person name="Freyberg S."/>
            <person name="Gallo A."/>
            <person name="Gournas C."/>
            <person name="Habgood R."/>
            <person name="Hainaut M."/>
            <person name="Harispe M.L."/>
            <person name="Henrissat B."/>
            <person name="Hilden K.S."/>
            <person name="Hope R."/>
            <person name="Hossain A."/>
            <person name="Karabika E."/>
            <person name="Karaffa L."/>
            <person name="Karanyi Z."/>
            <person name="Krasevec N."/>
            <person name="Kuo A."/>
            <person name="Kusch H."/>
            <person name="LaButti K."/>
            <person name="Lagendijk E.L."/>
            <person name="Lapidus A."/>
            <person name="Levasseur A."/>
            <person name="Lindquist E."/>
            <person name="Lipzen A."/>
            <person name="Logrieco A.F."/>
            <person name="MacCabe A."/>
            <person name="Maekelae M.R."/>
            <person name="Malavazi I."/>
            <person name="Melin P."/>
            <person name="Meyer V."/>
            <person name="Mielnichuk N."/>
            <person name="Miskei M."/>
            <person name="Molnar A.P."/>
            <person name="Mule G."/>
            <person name="Ngan C.Y."/>
            <person name="Orejas M."/>
            <person name="Orosz E."/>
            <person name="Ouedraogo J.P."/>
            <person name="Overkamp K.M."/>
            <person name="Park H.-S."/>
            <person name="Perrone G."/>
            <person name="Piumi F."/>
            <person name="Punt P.J."/>
            <person name="Ram A.F."/>
            <person name="Ramon A."/>
            <person name="Rauscher S."/>
            <person name="Record E."/>
            <person name="Riano-Pachon D.M."/>
            <person name="Robert V."/>
            <person name="Roehrig J."/>
            <person name="Ruller R."/>
            <person name="Salamov A."/>
            <person name="Salih N.S."/>
            <person name="Samson R.A."/>
            <person name="Sandor E."/>
            <person name="Sanguinetti M."/>
            <person name="Schuetze T."/>
            <person name="Sepcic K."/>
            <person name="Shelest E."/>
            <person name="Sherlock G."/>
            <person name="Sophianopoulou V."/>
            <person name="Squina F.M."/>
            <person name="Sun H."/>
            <person name="Susca A."/>
            <person name="Todd R.B."/>
            <person name="Tsang A."/>
            <person name="Unkles S.E."/>
            <person name="van de Wiele N."/>
            <person name="van Rossen-Uffink D."/>
            <person name="Oliveira J.V."/>
            <person name="Vesth T.C."/>
            <person name="Visser J."/>
            <person name="Yu J.-H."/>
            <person name="Zhou M."/>
            <person name="Andersen M.R."/>
            <person name="Archer D.B."/>
            <person name="Baker S.E."/>
            <person name="Benoit I."/>
            <person name="Brakhage A.A."/>
            <person name="Braus G.H."/>
            <person name="Fischer R."/>
            <person name="Frisvad J.C."/>
            <person name="Goldman G.H."/>
            <person name="Houbraken J."/>
            <person name="Oakley B."/>
            <person name="Pocsi I."/>
            <person name="Scazzocchio C."/>
            <person name="Seiboth B."/>
            <person name="vanKuyk P.A."/>
            <person name="Wortman J."/>
            <person name="Dyer P.S."/>
            <person name="Grigoriev I.V."/>
        </authorList>
    </citation>
    <scope>NUCLEOTIDE SEQUENCE [LARGE SCALE GENOMIC DNA]</scope>
    <source>
        <strain evidence="3">CBS 583.65</strain>
    </source>
</reference>
<evidence type="ECO:0000256" key="1">
    <source>
        <dbReference type="SAM" id="MobiDB-lite"/>
    </source>
</evidence>
<dbReference type="Proteomes" id="UP000184073">
    <property type="component" value="Unassembled WGS sequence"/>
</dbReference>
<keyword evidence="3" id="KW-1185">Reference proteome</keyword>
<proteinExistence type="predicted"/>
<dbReference type="EMBL" id="KV878135">
    <property type="protein sequence ID" value="OJJ06832.1"/>
    <property type="molecule type" value="Genomic_DNA"/>
</dbReference>
<feature type="compositionally biased region" description="Basic residues" evidence="1">
    <location>
        <begin position="60"/>
        <end position="70"/>
    </location>
</feature>
<accession>A0A1L9PZH3</accession>
<dbReference type="OrthoDB" id="4448901at2759"/>
<feature type="compositionally biased region" description="Low complexity" evidence="1">
    <location>
        <begin position="71"/>
        <end position="89"/>
    </location>
</feature>
<feature type="region of interest" description="Disordered" evidence="1">
    <location>
        <begin position="56"/>
        <end position="102"/>
    </location>
</feature>
<organism evidence="2 3">
    <name type="scientific">Aspergillus versicolor CBS 583.65</name>
    <dbReference type="NCBI Taxonomy" id="1036611"/>
    <lineage>
        <taxon>Eukaryota</taxon>
        <taxon>Fungi</taxon>
        <taxon>Dikarya</taxon>
        <taxon>Ascomycota</taxon>
        <taxon>Pezizomycotina</taxon>
        <taxon>Eurotiomycetes</taxon>
        <taxon>Eurotiomycetidae</taxon>
        <taxon>Eurotiales</taxon>
        <taxon>Aspergillaceae</taxon>
        <taxon>Aspergillus</taxon>
        <taxon>Aspergillus subgen. Nidulantes</taxon>
    </lineage>
</organism>
<sequence length="115" mass="13377">MCRQYLTLYNWCQCEIDSGYQACGAGQPDPECAGTGFETVTMHCFCEKHATKKFTTEKKHEKHQRKRSRSSRLSITSSSSRNSRYSDASLVQVENDPQQAPSLRQRWYRRWSGIF</sequence>
<dbReference type="STRING" id="1036611.A0A1L9PZH3"/>
<gene>
    <name evidence="2" type="ORF">ASPVEDRAFT_339168</name>
</gene>
<dbReference type="VEuPathDB" id="FungiDB:ASPVEDRAFT_339168"/>
<dbReference type="GeneID" id="63726308"/>
<name>A0A1L9PZH3_ASPVE</name>
<dbReference type="RefSeq" id="XP_040672594.1">
    <property type="nucleotide sequence ID" value="XM_040810797.1"/>
</dbReference>
<dbReference type="AlphaFoldDB" id="A0A1L9PZH3"/>
<evidence type="ECO:0000313" key="3">
    <source>
        <dbReference type="Proteomes" id="UP000184073"/>
    </source>
</evidence>
<evidence type="ECO:0000313" key="2">
    <source>
        <dbReference type="EMBL" id="OJJ06832.1"/>
    </source>
</evidence>